<dbReference type="AlphaFoldDB" id="A0A3B0VK55"/>
<dbReference type="PANTHER" id="PTHR35534:SF1">
    <property type="entry name" value="LARGE RIBOSOMAL SUBUNIT PROTEIN BL32"/>
    <property type="match status" value="1"/>
</dbReference>
<evidence type="ECO:0008006" key="6">
    <source>
        <dbReference type="Google" id="ProtNLM"/>
    </source>
</evidence>
<proteinExistence type="inferred from homology"/>
<dbReference type="GO" id="GO:0003735">
    <property type="term" value="F:structural constituent of ribosome"/>
    <property type="evidence" value="ECO:0007669"/>
    <property type="project" value="InterPro"/>
</dbReference>
<evidence type="ECO:0000256" key="4">
    <source>
        <dbReference type="SAM" id="MobiDB-lite"/>
    </source>
</evidence>
<reference evidence="5" key="1">
    <citation type="submission" date="2018-06" db="EMBL/GenBank/DDBJ databases">
        <authorList>
            <person name="Zhirakovskaya E."/>
        </authorList>
    </citation>
    <scope>NUCLEOTIDE SEQUENCE</scope>
</reference>
<dbReference type="SUPFAM" id="SSF57829">
    <property type="entry name" value="Zn-binding ribosomal proteins"/>
    <property type="match status" value="1"/>
</dbReference>
<evidence type="ECO:0000256" key="2">
    <source>
        <dbReference type="ARBA" id="ARBA00022980"/>
    </source>
</evidence>
<feature type="compositionally biased region" description="Basic residues" evidence="4">
    <location>
        <begin position="1"/>
        <end position="19"/>
    </location>
</feature>
<name>A0A3B0VK55_9ZZZZ</name>
<dbReference type="Pfam" id="PF01783">
    <property type="entry name" value="Ribosomal_L32p"/>
    <property type="match status" value="1"/>
</dbReference>
<evidence type="ECO:0000313" key="5">
    <source>
        <dbReference type="EMBL" id="VAW37199.1"/>
    </source>
</evidence>
<dbReference type="GO" id="GO:0006412">
    <property type="term" value="P:translation"/>
    <property type="evidence" value="ECO:0007669"/>
    <property type="project" value="InterPro"/>
</dbReference>
<dbReference type="InterPro" id="IPR002677">
    <property type="entry name" value="Ribosomal_bL32"/>
</dbReference>
<accession>A0A3B0VK55</accession>
<dbReference type="InterPro" id="IPR011332">
    <property type="entry name" value="Ribosomal_zn-bd"/>
</dbReference>
<dbReference type="GO" id="GO:0015934">
    <property type="term" value="C:large ribosomal subunit"/>
    <property type="evidence" value="ECO:0007669"/>
    <property type="project" value="InterPro"/>
</dbReference>
<gene>
    <name evidence="5" type="ORF">MNBD_CHLOROFLEXI01-3516</name>
</gene>
<feature type="region of interest" description="Disordered" evidence="4">
    <location>
        <begin position="1"/>
        <end position="20"/>
    </location>
</feature>
<organism evidence="5">
    <name type="scientific">hydrothermal vent metagenome</name>
    <dbReference type="NCBI Taxonomy" id="652676"/>
    <lineage>
        <taxon>unclassified sequences</taxon>
        <taxon>metagenomes</taxon>
        <taxon>ecological metagenomes</taxon>
    </lineage>
</organism>
<keyword evidence="3" id="KW-0687">Ribonucleoprotein</keyword>
<protein>
    <recommendedName>
        <fullName evidence="6">50S ribosomal protein L32</fullName>
    </recommendedName>
</protein>
<dbReference type="HAMAP" id="MF_00340">
    <property type="entry name" value="Ribosomal_bL32"/>
    <property type="match status" value="1"/>
</dbReference>
<evidence type="ECO:0000256" key="1">
    <source>
        <dbReference type="ARBA" id="ARBA00008560"/>
    </source>
</evidence>
<keyword evidence="2" id="KW-0689">Ribosomal protein</keyword>
<sequence length="61" mass="7062">MGALPKRRISKSRRNRRRAHDSLQTFHLVECPDCGKMKRSHRVCLDCGKYNGRQILPAIEA</sequence>
<dbReference type="PANTHER" id="PTHR35534">
    <property type="entry name" value="50S RIBOSOMAL PROTEIN L32"/>
    <property type="match status" value="1"/>
</dbReference>
<dbReference type="NCBIfam" id="TIGR01031">
    <property type="entry name" value="rpmF_bact"/>
    <property type="match status" value="1"/>
</dbReference>
<dbReference type="InterPro" id="IPR044957">
    <property type="entry name" value="Ribosomal_bL32_bact"/>
</dbReference>
<dbReference type="EMBL" id="UOEU01000656">
    <property type="protein sequence ID" value="VAW37199.1"/>
    <property type="molecule type" value="Genomic_DNA"/>
</dbReference>
<evidence type="ECO:0000256" key="3">
    <source>
        <dbReference type="ARBA" id="ARBA00023274"/>
    </source>
</evidence>
<dbReference type="Gene3D" id="1.20.5.640">
    <property type="entry name" value="Single helix bin"/>
    <property type="match status" value="1"/>
</dbReference>
<comment type="similarity">
    <text evidence="1">Belongs to the bacterial ribosomal protein bL32 family.</text>
</comment>